<reference evidence="2" key="2">
    <citation type="submission" date="2024-04" db="EMBL/GenBank/DDBJ databases">
        <authorList>
            <person name="Chen Y."/>
            <person name="Shah S."/>
            <person name="Dougan E. K."/>
            <person name="Thang M."/>
            <person name="Chan C."/>
        </authorList>
    </citation>
    <scope>NUCLEOTIDE SEQUENCE [LARGE SCALE GENOMIC DNA]</scope>
</reference>
<evidence type="ECO:0000313" key="2">
    <source>
        <dbReference type="EMBL" id="CAL1165890.1"/>
    </source>
</evidence>
<evidence type="ECO:0000313" key="3">
    <source>
        <dbReference type="Proteomes" id="UP001152797"/>
    </source>
</evidence>
<accession>A0A9P1DLK5</accession>
<sequence length="130" mass="13711">MALPDEVFKQRLYELAKENEPKPAEAEKVEPVTSGDAALEGMLNDLLAALRKEQLKDPLTEEQVTRTNEAAEAAVKSKALAESQGYASDTIKAEAAEGDAPGPSAGLLAALRMAGDMMKGPGDAEQTAQK</sequence>
<dbReference type="EMBL" id="CAMXCT020005501">
    <property type="protein sequence ID" value="CAL1165890.1"/>
    <property type="molecule type" value="Genomic_DNA"/>
</dbReference>
<name>A0A9P1DLK5_9DINO</name>
<protein>
    <submittedName>
        <fullName evidence="1">Uncharacterized protein</fullName>
    </submittedName>
</protein>
<keyword evidence="3" id="KW-1185">Reference proteome</keyword>
<comment type="caution">
    <text evidence="1">The sequence shown here is derived from an EMBL/GenBank/DDBJ whole genome shotgun (WGS) entry which is preliminary data.</text>
</comment>
<evidence type="ECO:0000313" key="1">
    <source>
        <dbReference type="EMBL" id="CAI4012515.1"/>
    </source>
</evidence>
<dbReference type="AlphaFoldDB" id="A0A9P1DLK5"/>
<organism evidence="1">
    <name type="scientific">Cladocopium goreaui</name>
    <dbReference type="NCBI Taxonomy" id="2562237"/>
    <lineage>
        <taxon>Eukaryota</taxon>
        <taxon>Sar</taxon>
        <taxon>Alveolata</taxon>
        <taxon>Dinophyceae</taxon>
        <taxon>Suessiales</taxon>
        <taxon>Symbiodiniaceae</taxon>
        <taxon>Cladocopium</taxon>
    </lineage>
</organism>
<dbReference type="EMBL" id="CAMXCT030005501">
    <property type="protein sequence ID" value="CAL4799827.1"/>
    <property type="molecule type" value="Genomic_DNA"/>
</dbReference>
<gene>
    <name evidence="1" type="ORF">C1SCF055_LOCUS37569</name>
</gene>
<dbReference type="Proteomes" id="UP001152797">
    <property type="component" value="Unassembled WGS sequence"/>
</dbReference>
<dbReference type="OrthoDB" id="435675at2759"/>
<dbReference type="EMBL" id="CAMXCT010005501">
    <property type="protein sequence ID" value="CAI4012515.1"/>
    <property type="molecule type" value="Genomic_DNA"/>
</dbReference>
<reference evidence="1" key="1">
    <citation type="submission" date="2022-10" db="EMBL/GenBank/DDBJ databases">
        <authorList>
            <person name="Chen Y."/>
            <person name="Dougan E. K."/>
            <person name="Chan C."/>
            <person name="Rhodes N."/>
            <person name="Thang M."/>
        </authorList>
    </citation>
    <scope>NUCLEOTIDE SEQUENCE</scope>
</reference>
<proteinExistence type="predicted"/>